<evidence type="ECO:0000259" key="2">
    <source>
        <dbReference type="Pfam" id="PF07486"/>
    </source>
</evidence>
<feature type="chain" id="PRO_5045890544" evidence="1">
    <location>
        <begin position="24"/>
        <end position="207"/>
    </location>
</feature>
<accession>A0ABW4TXL4</accession>
<organism evidence="3 4">
    <name type="scientific">Sphingomonas arantia</name>
    <dbReference type="NCBI Taxonomy" id="1460676"/>
    <lineage>
        <taxon>Bacteria</taxon>
        <taxon>Pseudomonadati</taxon>
        <taxon>Pseudomonadota</taxon>
        <taxon>Alphaproteobacteria</taxon>
        <taxon>Sphingomonadales</taxon>
        <taxon>Sphingomonadaceae</taxon>
        <taxon>Sphingomonas</taxon>
    </lineage>
</organism>
<dbReference type="Pfam" id="PF07486">
    <property type="entry name" value="Hydrolase_2"/>
    <property type="match status" value="1"/>
</dbReference>
<reference evidence="4" key="1">
    <citation type="journal article" date="2019" name="Int. J. Syst. Evol. Microbiol.">
        <title>The Global Catalogue of Microorganisms (GCM) 10K type strain sequencing project: providing services to taxonomists for standard genome sequencing and annotation.</title>
        <authorList>
            <consortium name="The Broad Institute Genomics Platform"/>
            <consortium name="The Broad Institute Genome Sequencing Center for Infectious Disease"/>
            <person name="Wu L."/>
            <person name="Ma J."/>
        </authorList>
    </citation>
    <scope>NUCLEOTIDE SEQUENCE [LARGE SCALE GENOMIC DNA]</scope>
    <source>
        <strain evidence="4">CGMCC 1.12702</strain>
    </source>
</reference>
<proteinExistence type="predicted"/>
<dbReference type="Proteomes" id="UP001597400">
    <property type="component" value="Unassembled WGS sequence"/>
</dbReference>
<dbReference type="InterPro" id="IPR042047">
    <property type="entry name" value="SleB_dom1"/>
</dbReference>
<keyword evidence="3" id="KW-0378">Hydrolase</keyword>
<evidence type="ECO:0000313" key="3">
    <source>
        <dbReference type="EMBL" id="MFD1951437.1"/>
    </source>
</evidence>
<protein>
    <submittedName>
        <fullName evidence="3">Cell wall hydrolase</fullName>
    </submittedName>
</protein>
<dbReference type="RefSeq" id="WP_380930133.1">
    <property type="nucleotide sequence ID" value="NZ_JBHUGS010000003.1"/>
</dbReference>
<dbReference type="EMBL" id="JBHUGS010000003">
    <property type="protein sequence ID" value="MFD1951437.1"/>
    <property type="molecule type" value="Genomic_DNA"/>
</dbReference>
<evidence type="ECO:0000313" key="4">
    <source>
        <dbReference type="Proteomes" id="UP001597400"/>
    </source>
</evidence>
<dbReference type="GO" id="GO:0016787">
    <property type="term" value="F:hydrolase activity"/>
    <property type="evidence" value="ECO:0007669"/>
    <property type="project" value="UniProtKB-KW"/>
</dbReference>
<sequence length="207" mass="22326">MLAVSSLALLSAAVLIPASMTSAAETPASWAQPAVAVLLAPAAPSQAQMNVLRFRQIAAKTFAEPIRTLSADDDNADQDTPEETATLDAETLCMAKVVHHEAGNQSREGQLAVAQTILNRKDSGRFARTVCGVVHQRNQYFDTTRYHPNRGTAQWEAAVSVAYEAMSGKAQDVVPGALFFRAAYAAPTNFFKSRTRVASLGDHVFYR</sequence>
<gene>
    <name evidence="3" type="ORF">ACFSGX_11745</name>
</gene>
<comment type="caution">
    <text evidence="3">The sequence shown here is derived from an EMBL/GenBank/DDBJ whole genome shotgun (WGS) entry which is preliminary data.</text>
</comment>
<feature type="domain" description="Cell wall hydrolase SleB" evidence="2">
    <location>
        <begin position="105"/>
        <end position="206"/>
    </location>
</feature>
<name>A0ABW4TXL4_9SPHN</name>
<keyword evidence="4" id="KW-1185">Reference proteome</keyword>
<dbReference type="Gene3D" id="1.10.10.2520">
    <property type="entry name" value="Cell wall hydrolase SleB, domain 1"/>
    <property type="match status" value="1"/>
</dbReference>
<dbReference type="InterPro" id="IPR011105">
    <property type="entry name" value="Cell_wall_hydrolase_SleB"/>
</dbReference>
<keyword evidence="1" id="KW-0732">Signal</keyword>
<feature type="signal peptide" evidence="1">
    <location>
        <begin position="1"/>
        <end position="23"/>
    </location>
</feature>
<evidence type="ECO:0000256" key="1">
    <source>
        <dbReference type="SAM" id="SignalP"/>
    </source>
</evidence>